<reference evidence="2 3" key="1">
    <citation type="journal article" date="2014" name="Am. J. Bot.">
        <title>Genome assembly and annotation for red clover (Trifolium pratense; Fabaceae).</title>
        <authorList>
            <person name="Istvanek J."/>
            <person name="Jaros M."/>
            <person name="Krenek A."/>
            <person name="Repkova J."/>
        </authorList>
    </citation>
    <scope>NUCLEOTIDE SEQUENCE [LARGE SCALE GENOMIC DNA]</scope>
    <source>
        <strain evidence="3">cv. Tatra</strain>
        <tissue evidence="2">Young leaves</tissue>
    </source>
</reference>
<protein>
    <recommendedName>
        <fullName evidence="1">DUF6469 domain-containing protein</fullName>
    </recommendedName>
</protein>
<name>A0A2K3JRX6_TRIPR</name>
<comment type="caution">
    <text evidence="2">The sequence shown here is derived from an EMBL/GenBank/DDBJ whole genome shotgun (WGS) entry which is preliminary data.</text>
</comment>
<evidence type="ECO:0000313" key="2">
    <source>
        <dbReference type="EMBL" id="PNX56787.1"/>
    </source>
</evidence>
<evidence type="ECO:0000313" key="3">
    <source>
        <dbReference type="Proteomes" id="UP000236291"/>
    </source>
</evidence>
<dbReference type="STRING" id="57577.A0A2K3JRX6"/>
<organism evidence="2 3">
    <name type="scientific">Trifolium pratense</name>
    <name type="common">Red clover</name>
    <dbReference type="NCBI Taxonomy" id="57577"/>
    <lineage>
        <taxon>Eukaryota</taxon>
        <taxon>Viridiplantae</taxon>
        <taxon>Streptophyta</taxon>
        <taxon>Embryophyta</taxon>
        <taxon>Tracheophyta</taxon>
        <taxon>Spermatophyta</taxon>
        <taxon>Magnoliopsida</taxon>
        <taxon>eudicotyledons</taxon>
        <taxon>Gunneridae</taxon>
        <taxon>Pentapetalae</taxon>
        <taxon>rosids</taxon>
        <taxon>fabids</taxon>
        <taxon>Fabales</taxon>
        <taxon>Fabaceae</taxon>
        <taxon>Papilionoideae</taxon>
        <taxon>50 kb inversion clade</taxon>
        <taxon>NPAAA clade</taxon>
        <taxon>Hologalegina</taxon>
        <taxon>IRL clade</taxon>
        <taxon>Trifolieae</taxon>
        <taxon>Trifolium</taxon>
    </lineage>
</organism>
<evidence type="ECO:0000259" key="1">
    <source>
        <dbReference type="Pfam" id="PF20073"/>
    </source>
</evidence>
<accession>A0A2K3JRX6</accession>
<dbReference type="Pfam" id="PF20073">
    <property type="entry name" value="DUF6469"/>
    <property type="match status" value="1"/>
</dbReference>
<dbReference type="EMBL" id="ASHM01075274">
    <property type="protein sequence ID" value="PNX56787.1"/>
    <property type="molecule type" value="Genomic_DNA"/>
</dbReference>
<dbReference type="InterPro" id="IPR045529">
    <property type="entry name" value="DUF6469"/>
</dbReference>
<proteinExistence type="predicted"/>
<feature type="domain" description="DUF6469" evidence="1">
    <location>
        <begin position="82"/>
        <end position="210"/>
    </location>
</feature>
<reference evidence="2 3" key="2">
    <citation type="journal article" date="2017" name="Front. Plant Sci.">
        <title>Gene Classification and Mining of Molecular Markers Useful in Red Clover (Trifolium pratense) Breeding.</title>
        <authorList>
            <person name="Istvanek J."/>
            <person name="Dluhosova J."/>
            <person name="Dluhos P."/>
            <person name="Patkova L."/>
            <person name="Nedelnik J."/>
            <person name="Repkova J."/>
        </authorList>
    </citation>
    <scope>NUCLEOTIDE SEQUENCE [LARGE SCALE GENOMIC DNA]</scope>
    <source>
        <strain evidence="3">cv. Tatra</strain>
        <tissue evidence="2">Young leaves</tissue>
    </source>
</reference>
<sequence length="224" mass="25937">MNLSSSTSRKKKKNTDDHTFIKTIFSWSLQEIFKENLYIEQVKSIDLYFESSEKYLKSFLYPLLDETRANLCSSMNNLSSSPYAEVVSVEKQTSESRDRRNHYVVKTNTWKNASSGYGKELYRTLFGDVFILADFKPETVEDLTRSGKMWSFVLSTGILGEEIKHNEFGTTFKVIASRDIDEMVPKSLFIIFLTNITPNRRIWNALHMDGHSKLIEKILRASDV</sequence>
<gene>
    <name evidence="2" type="ORF">L195_g050062</name>
</gene>
<dbReference type="Proteomes" id="UP000236291">
    <property type="component" value="Unassembled WGS sequence"/>
</dbReference>
<dbReference type="AlphaFoldDB" id="A0A2K3JRX6"/>